<accession>A0A5A7P222</accession>
<dbReference type="Proteomes" id="UP000325081">
    <property type="component" value="Unassembled WGS sequence"/>
</dbReference>
<organism evidence="1 2">
    <name type="scientific">Striga asiatica</name>
    <name type="common">Asiatic witchweed</name>
    <name type="synonym">Buchnera asiatica</name>
    <dbReference type="NCBI Taxonomy" id="4170"/>
    <lineage>
        <taxon>Eukaryota</taxon>
        <taxon>Viridiplantae</taxon>
        <taxon>Streptophyta</taxon>
        <taxon>Embryophyta</taxon>
        <taxon>Tracheophyta</taxon>
        <taxon>Spermatophyta</taxon>
        <taxon>Magnoliopsida</taxon>
        <taxon>eudicotyledons</taxon>
        <taxon>Gunneridae</taxon>
        <taxon>Pentapetalae</taxon>
        <taxon>asterids</taxon>
        <taxon>lamiids</taxon>
        <taxon>Lamiales</taxon>
        <taxon>Orobanchaceae</taxon>
        <taxon>Buchnereae</taxon>
        <taxon>Striga</taxon>
    </lineage>
</organism>
<protein>
    <submittedName>
        <fullName evidence="1">B-block binding subunit of TFIIIC</fullName>
    </submittedName>
</protein>
<dbReference type="EMBL" id="BKCP01001225">
    <property type="protein sequence ID" value="GER26863.1"/>
    <property type="molecule type" value="Genomic_DNA"/>
</dbReference>
<name>A0A5A7P222_STRAF</name>
<sequence length="117" mass="13280">MQKMRTKVNNASAVAFSKNLKERGPIPHRGQIKMKIAAKAIQSLVSIMSSSSSHHLGTPRKRSYILTCYLRPSPLSRAQTIVANLLDHHQQEQLKTADDQMIAEDCFFNDLYFLRPL</sequence>
<proteinExistence type="predicted"/>
<reference evidence="2" key="1">
    <citation type="journal article" date="2019" name="Curr. Biol.">
        <title>Genome Sequence of Striga asiatica Provides Insight into the Evolution of Plant Parasitism.</title>
        <authorList>
            <person name="Yoshida S."/>
            <person name="Kim S."/>
            <person name="Wafula E.K."/>
            <person name="Tanskanen J."/>
            <person name="Kim Y.M."/>
            <person name="Honaas L."/>
            <person name="Yang Z."/>
            <person name="Spallek T."/>
            <person name="Conn C.E."/>
            <person name="Ichihashi Y."/>
            <person name="Cheong K."/>
            <person name="Cui S."/>
            <person name="Der J.P."/>
            <person name="Gundlach H."/>
            <person name="Jiao Y."/>
            <person name="Hori C."/>
            <person name="Ishida J.K."/>
            <person name="Kasahara H."/>
            <person name="Kiba T."/>
            <person name="Kim M.S."/>
            <person name="Koo N."/>
            <person name="Laohavisit A."/>
            <person name="Lee Y.H."/>
            <person name="Lumba S."/>
            <person name="McCourt P."/>
            <person name="Mortimer J.C."/>
            <person name="Mutuku J.M."/>
            <person name="Nomura T."/>
            <person name="Sasaki-Sekimoto Y."/>
            <person name="Seto Y."/>
            <person name="Wang Y."/>
            <person name="Wakatake T."/>
            <person name="Sakakibara H."/>
            <person name="Demura T."/>
            <person name="Yamaguchi S."/>
            <person name="Yoneyama K."/>
            <person name="Manabe R.I."/>
            <person name="Nelson D.C."/>
            <person name="Schulman A.H."/>
            <person name="Timko M.P."/>
            <person name="dePamphilis C.W."/>
            <person name="Choi D."/>
            <person name="Shirasu K."/>
        </authorList>
    </citation>
    <scope>NUCLEOTIDE SEQUENCE [LARGE SCALE GENOMIC DNA]</scope>
    <source>
        <strain evidence="2">cv. UVA1</strain>
    </source>
</reference>
<evidence type="ECO:0000313" key="1">
    <source>
        <dbReference type="EMBL" id="GER26863.1"/>
    </source>
</evidence>
<comment type="caution">
    <text evidence="1">The sequence shown here is derived from an EMBL/GenBank/DDBJ whole genome shotgun (WGS) entry which is preliminary data.</text>
</comment>
<keyword evidence="2" id="KW-1185">Reference proteome</keyword>
<dbReference type="AlphaFoldDB" id="A0A5A7P222"/>
<gene>
    <name evidence="1" type="ORF">STAS_02536</name>
</gene>
<evidence type="ECO:0000313" key="2">
    <source>
        <dbReference type="Proteomes" id="UP000325081"/>
    </source>
</evidence>
<dbReference type="OrthoDB" id="1685917at2759"/>